<gene>
    <name evidence="2" type="ORF">HU727_009215</name>
    <name evidence="1" type="ORF">HU727_04060</name>
</gene>
<protein>
    <submittedName>
        <fullName evidence="1">Uncharacterized protein</fullName>
    </submittedName>
</protein>
<proteinExistence type="predicted"/>
<evidence type="ECO:0000313" key="2">
    <source>
        <dbReference type="EMBL" id="MBV4485763.1"/>
    </source>
</evidence>
<reference evidence="1" key="2">
    <citation type="submission" date="2020-07" db="EMBL/GenBank/DDBJ databases">
        <authorList>
            <person name="Lood C."/>
            <person name="Girard L."/>
        </authorList>
    </citation>
    <scope>NUCLEOTIDE SEQUENCE</scope>
    <source>
        <strain evidence="1">SWRI153</strain>
    </source>
</reference>
<dbReference type="RefSeq" id="WP_186529385.1">
    <property type="nucleotide sequence ID" value="NZ_JABWQP020000002.1"/>
</dbReference>
<accession>A0A923F0W2</accession>
<comment type="caution">
    <text evidence="1">The sequence shown here is derived from an EMBL/GenBank/DDBJ whole genome shotgun (WGS) entry which is preliminary data.</text>
</comment>
<dbReference type="Proteomes" id="UP000648816">
    <property type="component" value="Unassembled WGS sequence"/>
</dbReference>
<organism evidence="1">
    <name type="scientific">Pseudomonas khorasanensis</name>
    <dbReference type="NCBI Taxonomy" id="2745508"/>
    <lineage>
        <taxon>Bacteria</taxon>
        <taxon>Pseudomonadati</taxon>
        <taxon>Pseudomonadota</taxon>
        <taxon>Gammaproteobacteria</taxon>
        <taxon>Pseudomonadales</taxon>
        <taxon>Pseudomonadaceae</taxon>
        <taxon>Pseudomonas</taxon>
    </lineage>
</organism>
<reference evidence="1 3" key="1">
    <citation type="journal article" date="2020" name="Microorganisms">
        <title>Reliable Identification of Environmental Pseudomonas Isolates Using the rpoD Gene.</title>
        <authorList>
            <consortium name="The Broad Institute Genome Sequencing Platform"/>
            <person name="Girard L."/>
            <person name="Lood C."/>
            <person name="Rokni-Zadeh H."/>
            <person name="van Noort V."/>
            <person name="Lavigne R."/>
            <person name="De Mot R."/>
        </authorList>
    </citation>
    <scope>NUCLEOTIDE SEQUENCE</scope>
    <source>
        <strain evidence="1 3">SWRI153</strain>
    </source>
</reference>
<dbReference type="EMBL" id="JABWQP020000002">
    <property type="protein sequence ID" value="MBV4485763.1"/>
    <property type="molecule type" value="Genomic_DNA"/>
</dbReference>
<evidence type="ECO:0000313" key="3">
    <source>
        <dbReference type="Proteomes" id="UP000648816"/>
    </source>
</evidence>
<dbReference type="AlphaFoldDB" id="A0A923F0W2"/>
<reference evidence="2" key="3">
    <citation type="submission" date="2021-06" db="EMBL/GenBank/DDBJ databases">
        <title>Updating the genus Pseudomonas: Description of 43 new species and partition of the Pseudomonas putida group.</title>
        <authorList>
            <person name="Girard L."/>
            <person name="Lood C."/>
            <person name="Vandamme P."/>
            <person name="Rokni-Zadeh H."/>
            <person name="Van Noort V."/>
            <person name="Hofte M."/>
            <person name="Lavigne R."/>
            <person name="De Mot R."/>
        </authorList>
    </citation>
    <scope>NUCLEOTIDE SEQUENCE</scope>
    <source>
        <strain evidence="2">SWRI153</strain>
    </source>
</reference>
<name>A0A923F0W2_9PSED</name>
<dbReference type="EMBL" id="JABWQP010000002">
    <property type="protein sequence ID" value="MBC3340805.1"/>
    <property type="molecule type" value="Genomic_DNA"/>
</dbReference>
<sequence>MLADVAGTYESCKCQTPKGDAKIREQLMRWEGTLKGFSLLELKACKACKAERSFFDTPTLASEGDFGLQVVSALCRPTIVEVDEA</sequence>
<evidence type="ECO:0000313" key="1">
    <source>
        <dbReference type="EMBL" id="MBC3340805.1"/>
    </source>
</evidence>
<keyword evidence="3" id="KW-1185">Reference proteome</keyword>